<gene>
    <name evidence="2" type="ORF">JAV76_01365</name>
</gene>
<reference evidence="2" key="1">
    <citation type="submission" date="2020-12" db="EMBL/GenBank/DDBJ databases">
        <title>Sanguibacter suaedae sp. nov., isolated from Suaeda aralocaspica.</title>
        <authorList>
            <person name="Ma Q."/>
        </authorList>
    </citation>
    <scope>NUCLEOTIDE SEQUENCE</scope>
    <source>
        <strain evidence="2">YZGR15</strain>
    </source>
</reference>
<evidence type="ECO:0000256" key="1">
    <source>
        <dbReference type="SAM" id="Phobius"/>
    </source>
</evidence>
<comment type="caution">
    <text evidence="2">The sequence shown here is derived from an EMBL/GenBank/DDBJ whole genome shotgun (WGS) entry which is preliminary data.</text>
</comment>
<feature type="transmembrane region" description="Helical" evidence="1">
    <location>
        <begin position="112"/>
        <end position="131"/>
    </location>
</feature>
<sequence>MTARRRSQVRRAALWALVCAAVPSAWWTVVSLAAGDGREVGLAYLPLVVILTAPVGAAFGLLAWFLDRAAARAVTKEPTSARPQVIAAVVMLVLLTVVAQNLLGFAAVGGQVTSLIVALLVAAVVTGLRVVHYRKVARATAPEA</sequence>
<evidence type="ECO:0000313" key="3">
    <source>
        <dbReference type="Proteomes" id="UP000602087"/>
    </source>
</evidence>
<keyword evidence="1" id="KW-0812">Transmembrane</keyword>
<proteinExistence type="predicted"/>
<dbReference type="Proteomes" id="UP000602087">
    <property type="component" value="Unassembled WGS sequence"/>
</dbReference>
<organism evidence="2 3">
    <name type="scientific">Sanguibacter suaedae</name>
    <dbReference type="NCBI Taxonomy" id="2795737"/>
    <lineage>
        <taxon>Bacteria</taxon>
        <taxon>Bacillati</taxon>
        <taxon>Actinomycetota</taxon>
        <taxon>Actinomycetes</taxon>
        <taxon>Micrococcales</taxon>
        <taxon>Sanguibacteraceae</taxon>
        <taxon>Sanguibacter</taxon>
    </lineage>
</organism>
<accession>A0A934I1V5</accession>
<evidence type="ECO:0000313" key="2">
    <source>
        <dbReference type="EMBL" id="MBI9113658.1"/>
    </source>
</evidence>
<name>A0A934I1V5_9MICO</name>
<dbReference type="AlphaFoldDB" id="A0A934I1V5"/>
<keyword evidence="3" id="KW-1185">Reference proteome</keyword>
<dbReference type="RefSeq" id="WP_198732215.1">
    <property type="nucleotide sequence ID" value="NZ_JAEINH010000001.1"/>
</dbReference>
<keyword evidence="1" id="KW-1133">Transmembrane helix</keyword>
<dbReference type="EMBL" id="JAEINH010000001">
    <property type="protein sequence ID" value="MBI9113658.1"/>
    <property type="molecule type" value="Genomic_DNA"/>
</dbReference>
<keyword evidence="1" id="KW-0472">Membrane</keyword>
<feature type="transmembrane region" description="Helical" evidence="1">
    <location>
        <begin position="43"/>
        <end position="65"/>
    </location>
</feature>
<protein>
    <submittedName>
        <fullName evidence="2">Uncharacterized protein</fullName>
    </submittedName>
</protein>
<feature type="transmembrane region" description="Helical" evidence="1">
    <location>
        <begin position="85"/>
        <end position="106"/>
    </location>
</feature>